<reference evidence="8 9" key="1">
    <citation type="submission" date="2016-10" db="EMBL/GenBank/DDBJ databases">
        <title>Genome sequence of Planktotalea frisia SH6-1.</title>
        <authorList>
            <person name="Poehlein A."/>
            <person name="Bakenhus I."/>
            <person name="Voget S."/>
            <person name="Brinkhoff T."/>
            <person name="Simon M."/>
        </authorList>
    </citation>
    <scope>NUCLEOTIDE SEQUENCE [LARGE SCALE GENOMIC DNA]</scope>
    <source>
        <strain evidence="8 9">SH6-1</strain>
    </source>
</reference>
<dbReference type="OrthoDB" id="9784220at2"/>
<evidence type="ECO:0000256" key="4">
    <source>
        <dbReference type="ARBA" id="ARBA00022723"/>
    </source>
</evidence>
<organism evidence="8 9">
    <name type="scientific">Planktotalea frisia</name>
    <dbReference type="NCBI Taxonomy" id="696762"/>
    <lineage>
        <taxon>Bacteria</taxon>
        <taxon>Pseudomonadati</taxon>
        <taxon>Pseudomonadota</taxon>
        <taxon>Alphaproteobacteria</taxon>
        <taxon>Rhodobacterales</taxon>
        <taxon>Paracoccaceae</taxon>
        <taxon>Planktotalea</taxon>
    </lineage>
</organism>
<proteinExistence type="inferred from homology"/>
<comment type="caution">
    <text evidence="8">The sequence shown here is derived from an EMBL/GenBank/DDBJ whole genome shotgun (WGS) entry which is preliminary data.</text>
</comment>
<gene>
    <name evidence="8" type="ORF">PFRI_18610</name>
</gene>
<evidence type="ECO:0000256" key="6">
    <source>
        <dbReference type="ARBA" id="ARBA00032976"/>
    </source>
</evidence>
<dbReference type="Pfam" id="PF01522">
    <property type="entry name" value="Polysacc_deac_1"/>
    <property type="match status" value="1"/>
</dbReference>
<evidence type="ECO:0000256" key="2">
    <source>
        <dbReference type="ARBA" id="ARBA00010973"/>
    </source>
</evidence>
<dbReference type="AlphaFoldDB" id="A0A1L9NXE9"/>
<sequence>MKIIRDVNAALKTHDIIATGFAIGNQINEETAPVMDAFANAGHTVGNHSWSHPDYDTLTRWAFRREVRRTDRALKPWMQGQKYYRFPFLREGKTEKAKRAAENVLKNQGYENVPVTIDNDEWRFNSDYVDALDMGDQREAQHIATAYLEHMKERTAYFQALSQKALGRDVSHILLLHMNKINADHLDDLLAWYDTNGWTFITVEQALRDPLFTAPDLYTGPRGLSQIERVLGE</sequence>
<dbReference type="GO" id="GO:0046872">
    <property type="term" value="F:metal ion binding"/>
    <property type="evidence" value="ECO:0007669"/>
    <property type="project" value="UniProtKB-KW"/>
</dbReference>
<dbReference type="PANTHER" id="PTHR10587">
    <property type="entry name" value="GLYCOSYL TRANSFERASE-RELATED"/>
    <property type="match status" value="1"/>
</dbReference>
<dbReference type="PANTHER" id="PTHR10587:SF133">
    <property type="entry name" value="CHITIN DEACETYLASE 1-RELATED"/>
    <property type="match status" value="1"/>
</dbReference>
<protein>
    <recommendedName>
        <fullName evidence="3">Chitooligosaccharide deacetylase</fullName>
    </recommendedName>
    <alternativeName>
        <fullName evidence="6">Nodulation protein B</fullName>
    </alternativeName>
</protein>
<dbReference type="Proteomes" id="UP000184514">
    <property type="component" value="Unassembled WGS sequence"/>
</dbReference>
<evidence type="ECO:0000313" key="8">
    <source>
        <dbReference type="EMBL" id="OJI93960.1"/>
    </source>
</evidence>
<dbReference type="RefSeq" id="WP_111445375.1">
    <property type="nucleotide sequence ID" value="NZ_MLCB01000126.1"/>
</dbReference>
<keyword evidence="4" id="KW-0479">Metal-binding</keyword>
<dbReference type="EMBL" id="MLCB01000126">
    <property type="protein sequence ID" value="OJI93960.1"/>
    <property type="molecule type" value="Genomic_DNA"/>
</dbReference>
<evidence type="ECO:0000256" key="1">
    <source>
        <dbReference type="ARBA" id="ARBA00003236"/>
    </source>
</evidence>
<evidence type="ECO:0000259" key="7">
    <source>
        <dbReference type="Pfam" id="PF01522"/>
    </source>
</evidence>
<evidence type="ECO:0000313" key="9">
    <source>
        <dbReference type="Proteomes" id="UP000184514"/>
    </source>
</evidence>
<dbReference type="InterPro" id="IPR050248">
    <property type="entry name" value="Polysacc_deacetylase_ArnD"/>
</dbReference>
<name>A0A1L9NXE9_9RHOB</name>
<dbReference type="InterPro" id="IPR002509">
    <property type="entry name" value="NODB_dom"/>
</dbReference>
<dbReference type="STRING" id="696762.PFRI_18610"/>
<keyword evidence="9" id="KW-1185">Reference proteome</keyword>
<dbReference type="GO" id="GO:0005975">
    <property type="term" value="P:carbohydrate metabolic process"/>
    <property type="evidence" value="ECO:0007669"/>
    <property type="project" value="InterPro"/>
</dbReference>
<evidence type="ECO:0000256" key="5">
    <source>
        <dbReference type="ARBA" id="ARBA00022801"/>
    </source>
</evidence>
<dbReference type="SUPFAM" id="SSF88713">
    <property type="entry name" value="Glycoside hydrolase/deacetylase"/>
    <property type="match status" value="1"/>
</dbReference>
<dbReference type="GO" id="GO:0016020">
    <property type="term" value="C:membrane"/>
    <property type="evidence" value="ECO:0007669"/>
    <property type="project" value="TreeGrafter"/>
</dbReference>
<comment type="similarity">
    <text evidence="2">Belongs to the polysaccharide deacetylase family.</text>
</comment>
<evidence type="ECO:0000256" key="3">
    <source>
        <dbReference type="ARBA" id="ARBA00020071"/>
    </source>
</evidence>
<dbReference type="GO" id="GO:0016810">
    <property type="term" value="F:hydrolase activity, acting on carbon-nitrogen (but not peptide) bonds"/>
    <property type="evidence" value="ECO:0007669"/>
    <property type="project" value="InterPro"/>
</dbReference>
<dbReference type="InterPro" id="IPR011330">
    <property type="entry name" value="Glyco_hydro/deAcase_b/a-brl"/>
</dbReference>
<feature type="domain" description="NodB homology" evidence="7">
    <location>
        <begin position="7"/>
        <end position="110"/>
    </location>
</feature>
<keyword evidence="5" id="KW-0378">Hydrolase</keyword>
<comment type="function">
    <text evidence="1">Is involved in generating a small heat-stable compound (Nod), an acylated oligomer of N-acetylglucosamine, that stimulates mitosis in various plant protoplasts.</text>
</comment>
<dbReference type="Gene3D" id="3.20.20.370">
    <property type="entry name" value="Glycoside hydrolase/deacetylase"/>
    <property type="match status" value="1"/>
</dbReference>
<accession>A0A1L9NXE9</accession>